<dbReference type="InterPro" id="IPR050428">
    <property type="entry name" value="TCS_sensor_his_kinase"/>
</dbReference>
<dbReference type="InterPro" id="IPR036097">
    <property type="entry name" value="HisK_dim/P_sf"/>
</dbReference>
<evidence type="ECO:0000313" key="10">
    <source>
        <dbReference type="EMBL" id="QHV95356.1"/>
    </source>
</evidence>
<dbReference type="PANTHER" id="PTHR45436:SF5">
    <property type="entry name" value="SENSOR HISTIDINE KINASE TRCS"/>
    <property type="match status" value="1"/>
</dbReference>
<dbReference type="InterPro" id="IPR003661">
    <property type="entry name" value="HisK_dim/P_dom"/>
</dbReference>
<accession>A0A6P1VVF7</accession>
<gene>
    <name evidence="10" type="ORF">GJR95_10190</name>
</gene>
<dbReference type="Gene3D" id="3.30.565.10">
    <property type="entry name" value="Histidine kinase-like ATPase, C-terminal domain"/>
    <property type="match status" value="1"/>
</dbReference>
<evidence type="ECO:0000256" key="1">
    <source>
        <dbReference type="ARBA" id="ARBA00000085"/>
    </source>
</evidence>
<dbReference type="PANTHER" id="PTHR45436">
    <property type="entry name" value="SENSOR HISTIDINE KINASE YKOH"/>
    <property type="match status" value="1"/>
</dbReference>
<dbReference type="SMART" id="SM00388">
    <property type="entry name" value="HisKA"/>
    <property type="match status" value="1"/>
</dbReference>
<evidence type="ECO:0000313" key="11">
    <source>
        <dbReference type="Proteomes" id="UP000464577"/>
    </source>
</evidence>
<feature type="transmembrane region" description="Helical" evidence="8">
    <location>
        <begin position="7"/>
        <end position="30"/>
    </location>
</feature>
<evidence type="ECO:0000256" key="7">
    <source>
        <dbReference type="ARBA" id="ARBA00022989"/>
    </source>
</evidence>
<dbReference type="KEGG" id="senf:GJR95_10190"/>
<protein>
    <recommendedName>
        <fullName evidence="2">histidine kinase</fullName>
        <ecNumber evidence="2">2.7.13.3</ecNumber>
    </recommendedName>
</protein>
<keyword evidence="11" id="KW-1185">Reference proteome</keyword>
<dbReference type="GO" id="GO:0000155">
    <property type="term" value="F:phosphorelay sensor kinase activity"/>
    <property type="evidence" value="ECO:0007669"/>
    <property type="project" value="InterPro"/>
</dbReference>
<keyword evidence="6 10" id="KW-0418">Kinase</keyword>
<dbReference type="Pfam" id="PF02518">
    <property type="entry name" value="HATPase_c"/>
    <property type="match status" value="1"/>
</dbReference>
<reference evidence="10 11" key="1">
    <citation type="submission" date="2019-11" db="EMBL/GenBank/DDBJ databases">
        <title>Spirosoma endbachense sp. nov., isolated from a natural salt meadow.</title>
        <authorList>
            <person name="Rojas J."/>
            <person name="Ambika Manirajan B."/>
            <person name="Ratering S."/>
            <person name="Suarez C."/>
            <person name="Geissler-Plaum R."/>
            <person name="Schnell S."/>
        </authorList>
    </citation>
    <scope>NUCLEOTIDE SEQUENCE [LARGE SCALE GENOMIC DNA]</scope>
    <source>
        <strain evidence="10 11">I-24</strain>
    </source>
</reference>
<dbReference type="Pfam" id="PF00512">
    <property type="entry name" value="HisKA"/>
    <property type="match status" value="1"/>
</dbReference>
<dbReference type="SUPFAM" id="SSF47384">
    <property type="entry name" value="Homodimeric domain of signal transducing histidine kinase"/>
    <property type="match status" value="1"/>
</dbReference>
<evidence type="ECO:0000259" key="9">
    <source>
        <dbReference type="PROSITE" id="PS50109"/>
    </source>
</evidence>
<name>A0A6P1VVF7_9BACT</name>
<dbReference type="Gene3D" id="1.10.287.130">
    <property type="match status" value="1"/>
</dbReference>
<evidence type="ECO:0000256" key="3">
    <source>
        <dbReference type="ARBA" id="ARBA00022553"/>
    </source>
</evidence>
<keyword evidence="8" id="KW-0472">Membrane</keyword>
<evidence type="ECO:0000256" key="8">
    <source>
        <dbReference type="SAM" id="Phobius"/>
    </source>
</evidence>
<dbReference type="InterPro" id="IPR036890">
    <property type="entry name" value="HATPase_C_sf"/>
</dbReference>
<evidence type="ECO:0000256" key="2">
    <source>
        <dbReference type="ARBA" id="ARBA00012438"/>
    </source>
</evidence>
<keyword evidence="4" id="KW-0808">Transferase</keyword>
<dbReference type="SMART" id="SM00387">
    <property type="entry name" value="HATPase_c"/>
    <property type="match status" value="1"/>
</dbReference>
<dbReference type="PROSITE" id="PS50109">
    <property type="entry name" value="HIS_KIN"/>
    <property type="match status" value="1"/>
</dbReference>
<evidence type="ECO:0000256" key="5">
    <source>
        <dbReference type="ARBA" id="ARBA00022692"/>
    </source>
</evidence>
<dbReference type="CDD" id="cd00082">
    <property type="entry name" value="HisKA"/>
    <property type="match status" value="1"/>
</dbReference>
<dbReference type="SUPFAM" id="SSF55874">
    <property type="entry name" value="ATPase domain of HSP90 chaperone/DNA topoisomerase II/histidine kinase"/>
    <property type="match status" value="1"/>
</dbReference>
<dbReference type="GO" id="GO:0005886">
    <property type="term" value="C:plasma membrane"/>
    <property type="evidence" value="ECO:0007669"/>
    <property type="project" value="TreeGrafter"/>
</dbReference>
<keyword evidence="3" id="KW-0597">Phosphoprotein</keyword>
<comment type="catalytic activity">
    <reaction evidence="1">
        <text>ATP + protein L-histidine = ADP + protein N-phospho-L-histidine.</text>
        <dbReference type="EC" id="2.7.13.3"/>
    </reaction>
</comment>
<keyword evidence="7 8" id="KW-1133">Transmembrane helix</keyword>
<dbReference type="EMBL" id="CP045997">
    <property type="protein sequence ID" value="QHV95356.1"/>
    <property type="molecule type" value="Genomic_DNA"/>
</dbReference>
<dbReference type="EC" id="2.7.13.3" evidence="2"/>
<feature type="transmembrane region" description="Helical" evidence="8">
    <location>
        <begin position="129"/>
        <end position="155"/>
    </location>
</feature>
<sequence length="421" mass="47921">MKLLYKTALYLLLAAFPIALGGIFLLNAYIHRDMLHEIDELLASELIQVKEQLRLHPPDADDLPGWDPNVRITLAPLSYQTVPAYSDTVAFRHREKERSPVRMLRSTYAVDGQNYSISLQQSYLEFDEIASVVSVGVIVCFLIVVVLLVLADVLVTRRIWQPFYGIVRQLQYYRIDGPDEAEFPSSDVHEFKLLSQSLDEMSRRTRHQYAQQKQFTDNASHEMQTPLSVLSCELDLLQQSEGLNESDLDRIQRSQQEVKRLSAMNQSLLLLAKIDNHQFAHNDAVNIGELVNQLLTNYSDYVSHRGIAISRMIKDGPVKSLNRQLADVLFSNLIKNAVRHGDAGSSIFVQVGSNCFIITNEGDPLPFPEDQLFRRFVRNQALPQSTGLGLALVKEIAAQYGMTLKYDYASSMRRHMFQVDF</sequence>
<evidence type="ECO:0000256" key="6">
    <source>
        <dbReference type="ARBA" id="ARBA00022777"/>
    </source>
</evidence>
<organism evidence="10 11">
    <name type="scientific">Spirosoma endbachense</name>
    <dbReference type="NCBI Taxonomy" id="2666025"/>
    <lineage>
        <taxon>Bacteria</taxon>
        <taxon>Pseudomonadati</taxon>
        <taxon>Bacteroidota</taxon>
        <taxon>Cytophagia</taxon>
        <taxon>Cytophagales</taxon>
        <taxon>Cytophagaceae</taxon>
        <taxon>Spirosoma</taxon>
    </lineage>
</organism>
<dbReference type="RefSeq" id="WP_162385768.1">
    <property type="nucleotide sequence ID" value="NZ_CP045997.1"/>
</dbReference>
<dbReference type="InterPro" id="IPR003594">
    <property type="entry name" value="HATPase_dom"/>
</dbReference>
<dbReference type="AlphaFoldDB" id="A0A6P1VVF7"/>
<dbReference type="Proteomes" id="UP000464577">
    <property type="component" value="Chromosome"/>
</dbReference>
<evidence type="ECO:0000256" key="4">
    <source>
        <dbReference type="ARBA" id="ARBA00022679"/>
    </source>
</evidence>
<keyword evidence="5 8" id="KW-0812">Transmembrane</keyword>
<proteinExistence type="predicted"/>
<dbReference type="InterPro" id="IPR005467">
    <property type="entry name" value="His_kinase_dom"/>
</dbReference>
<feature type="domain" description="Histidine kinase" evidence="9">
    <location>
        <begin position="218"/>
        <end position="421"/>
    </location>
</feature>